<dbReference type="GO" id="GO:0055085">
    <property type="term" value="P:transmembrane transport"/>
    <property type="evidence" value="ECO:0007669"/>
    <property type="project" value="InterPro"/>
</dbReference>
<dbReference type="STRING" id="389348.PNK_2300"/>
<dbReference type="PROSITE" id="PS50928">
    <property type="entry name" value="ABC_TM1"/>
    <property type="match status" value="1"/>
</dbReference>
<dbReference type="CDD" id="cd06261">
    <property type="entry name" value="TM_PBP2"/>
    <property type="match status" value="1"/>
</dbReference>
<evidence type="ECO:0000256" key="7">
    <source>
        <dbReference type="RuleBase" id="RU363032"/>
    </source>
</evidence>
<dbReference type="EMBL" id="LN879502">
    <property type="protein sequence ID" value="CUI17898.1"/>
    <property type="molecule type" value="Genomic_DNA"/>
</dbReference>
<keyword evidence="4 7" id="KW-0812">Transmembrane</keyword>
<evidence type="ECO:0000256" key="1">
    <source>
        <dbReference type="ARBA" id="ARBA00004651"/>
    </source>
</evidence>
<feature type="transmembrane region" description="Helical" evidence="7">
    <location>
        <begin position="363"/>
        <end position="381"/>
    </location>
</feature>
<protein>
    <submittedName>
        <fullName evidence="9">Dipeptide transport system permease, dppB</fullName>
    </submittedName>
</protein>
<dbReference type="GO" id="GO:0005886">
    <property type="term" value="C:plasma membrane"/>
    <property type="evidence" value="ECO:0007669"/>
    <property type="project" value="UniProtKB-SubCell"/>
</dbReference>
<dbReference type="RefSeq" id="WP_059062135.1">
    <property type="nucleotide sequence ID" value="NZ_LN879502.1"/>
</dbReference>
<dbReference type="KEGG" id="pnl:PNK_2300"/>
<dbReference type="FunCoup" id="A0A0U5JG92">
    <property type="interactions" value="42"/>
</dbReference>
<evidence type="ECO:0000259" key="8">
    <source>
        <dbReference type="PROSITE" id="PS50928"/>
    </source>
</evidence>
<name>A0A0U5JG92_9BACT</name>
<dbReference type="SUPFAM" id="SSF161098">
    <property type="entry name" value="MetI-like"/>
    <property type="match status" value="1"/>
</dbReference>
<reference evidence="10" key="1">
    <citation type="submission" date="2015-09" db="EMBL/GenBank/DDBJ databases">
        <authorList>
            <person name="Bertelli C."/>
        </authorList>
    </citation>
    <scope>NUCLEOTIDE SEQUENCE [LARGE SCALE GENOMIC DNA]</scope>
    <source>
        <strain evidence="10">KNic</strain>
    </source>
</reference>
<evidence type="ECO:0000256" key="5">
    <source>
        <dbReference type="ARBA" id="ARBA00022989"/>
    </source>
</evidence>
<feature type="domain" description="ABC transmembrane type-1" evidence="8">
    <location>
        <begin position="266"/>
        <end position="490"/>
    </location>
</feature>
<dbReference type="PANTHER" id="PTHR30465">
    <property type="entry name" value="INNER MEMBRANE ABC TRANSPORTER"/>
    <property type="match status" value="1"/>
</dbReference>
<feature type="transmembrane region" description="Helical" evidence="7">
    <location>
        <begin position="467"/>
        <end position="493"/>
    </location>
</feature>
<evidence type="ECO:0000256" key="4">
    <source>
        <dbReference type="ARBA" id="ARBA00022692"/>
    </source>
</evidence>
<dbReference type="InterPro" id="IPR035906">
    <property type="entry name" value="MetI-like_sf"/>
</dbReference>
<dbReference type="PATRIC" id="fig|389348.3.peg.2582"/>
<dbReference type="Proteomes" id="UP000069902">
    <property type="component" value="Chromosome cPNK"/>
</dbReference>
<evidence type="ECO:0000256" key="6">
    <source>
        <dbReference type="ARBA" id="ARBA00023136"/>
    </source>
</evidence>
<dbReference type="InParanoid" id="A0A0U5JG92"/>
<dbReference type="PANTHER" id="PTHR30465:SF0">
    <property type="entry name" value="OLIGOPEPTIDE TRANSPORT SYSTEM PERMEASE PROTEIN APPB"/>
    <property type="match status" value="1"/>
</dbReference>
<dbReference type="Gene3D" id="1.10.3720.10">
    <property type="entry name" value="MetI-like"/>
    <property type="match status" value="1"/>
</dbReference>
<feature type="transmembrane region" description="Helical" evidence="7">
    <location>
        <begin position="305"/>
        <end position="323"/>
    </location>
</feature>
<evidence type="ECO:0000256" key="3">
    <source>
        <dbReference type="ARBA" id="ARBA00022475"/>
    </source>
</evidence>
<keyword evidence="5 7" id="KW-1133">Transmembrane helix</keyword>
<proteinExistence type="inferred from homology"/>
<comment type="subcellular location">
    <subcellularLocation>
        <location evidence="1 7">Cell membrane</location>
        <topology evidence="1 7">Multi-pass membrane protein</topology>
    </subcellularLocation>
</comment>
<keyword evidence="6 7" id="KW-0472">Membrane</keyword>
<accession>A0A0U5JG92</accession>
<organism evidence="9 10">
    <name type="scientific">Candidatus Protochlamydia naegleriophila</name>
    <dbReference type="NCBI Taxonomy" id="389348"/>
    <lineage>
        <taxon>Bacteria</taxon>
        <taxon>Pseudomonadati</taxon>
        <taxon>Chlamydiota</taxon>
        <taxon>Chlamydiia</taxon>
        <taxon>Parachlamydiales</taxon>
        <taxon>Parachlamydiaceae</taxon>
        <taxon>Candidatus Protochlamydia</taxon>
    </lineage>
</organism>
<evidence type="ECO:0000313" key="9">
    <source>
        <dbReference type="EMBL" id="CUI17898.1"/>
    </source>
</evidence>
<gene>
    <name evidence="9" type="primary">dppB</name>
    <name evidence="9" type="ORF">PNK_2300</name>
</gene>
<dbReference type="AlphaFoldDB" id="A0A0U5JG92"/>
<evidence type="ECO:0000313" key="10">
    <source>
        <dbReference type="Proteomes" id="UP000069902"/>
    </source>
</evidence>
<comment type="similarity">
    <text evidence="7">Belongs to the binding-protein-dependent transport system permease family.</text>
</comment>
<keyword evidence="3" id="KW-1003">Cell membrane</keyword>
<feature type="transmembrane region" description="Helical" evidence="7">
    <location>
        <begin position="268"/>
        <end position="293"/>
    </location>
</feature>
<dbReference type="Pfam" id="PF00528">
    <property type="entry name" value="BPD_transp_1"/>
    <property type="match status" value="1"/>
</dbReference>
<keyword evidence="10" id="KW-1185">Reference proteome</keyword>
<sequence>MWNYVIRRLILLPFTLFCIVLVNFAIINLAPGDPVSFTEVSSEGQASKREDRSVAFSGDERYLQFREFYGLTLPILYNDWSSLSMSYVETTLWQLVNKRETAESKEEMPVKEYDALRVAFGDQSRFIMPHLVTIIEDPKTPAAIRQLAAHFFVRGGSRQGFIGSNLTPEQKAWNKRVAEDNLLLRSLPWRSTASKEEIDEKVQKIQRWYAANKAFYHLDPSGKEKTAIFFFETRFTKYMNRILHLDFGTLRNDSSKTVLSEVVKRFKYSLTLAIIPMFITFILCQFFGFLMAYKQRQWPDYTLNLFFLVLYAIPVFVVAPFLIEKVALHNTFPFTNIPIPISGFTNPDRIYNQETSYQRLFDILQHIALPILAIMYGSLAAQSRLSRTAVLEVLRQDYIRTARAKGVAPSLILFKHVGRNAAITIVTSLAGSLGVILGGSLIVETLFDINGFGKFFYDAILNRDYNVIMFSALAGSFLTLLGYLVADLAYMWLDPRITLD</sequence>
<feature type="transmembrane region" description="Helical" evidence="7">
    <location>
        <begin position="421"/>
        <end position="447"/>
    </location>
</feature>
<keyword evidence="2 7" id="KW-0813">Transport</keyword>
<dbReference type="InterPro" id="IPR000515">
    <property type="entry name" value="MetI-like"/>
</dbReference>
<evidence type="ECO:0000256" key="2">
    <source>
        <dbReference type="ARBA" id="ARBA00022448"/>
    </source>
</evidence>